<reference evidence="2 3" key="1">
    <citation type="submission" date="2019-02" db="EMBL/GenBank/DDBJ databases">
        <title>Deep-cultivation of Planctomycetes and their phenomic and genomic characterization uncovers novel biology.</title>
        <authorList>
            <person name="Wiegand S."/>
            <person name="Jogler M."/>
            <person name="Boedeker C."/>
            <person name="Pinto D."/>
            <person name="Vollmers J."/>
            <person name="Rivas-Marin E."/>
            <person name="Kohn T."/>
            <person name="Peeters S.H."/>
            <person name="Heuer A."/>
            <person name="Rast P."/>
            <person name="Oberbeckmann S."/>
            <person name="Bunk B."/>
            <person name="Jeske O."/>
            <person name="Meyerdierks A."/>
            <person name="Storesund J.E."/>
            <person name="Kallscheuer N."/>
            <person name="Luecker S."/>
            <person name="Lage O.M."/>
            <person name="Pohl T."/>
            <person name="Merkel B.J."/>
            <person name="Hornburger P."/>
            <person name="Mueller R.-W."/>
            <person name="Bruemmer F."/>
            <person name="Labrenz M."/>
            <person name="Spormann A.M."/>
            <person name="Op den Camp H."/>
            <person name="Overmann J."/>
            <person name="Amann R."/>
            <person name="Jetten M.S.M."/>
            <person name="Mascher T."/>
            <person name="Medema M.H."/>
            <person name="Devos D.P."/>
            <person name="Kaster A.-K."/>
            <person name="Ovreas L."/>
            <person name="Rohde M."/>
            <person name="Galperin M.Y."/>
            <person name="Jogler C."/>
        </authorList>
    </citation>
    <scope>NUCLEOTIDE SEQUENCE [LARGE SCALE GENOMIC DNA]</scope>
    <source>
        <strain evidence="2 3">TBK1r</strain>
    </source>
</reference>
<gene>
    <name evidence="1" type="ORF">TBK1r_59490</name>
    <name evidence="2" type="ORF">TBK1r_60270</name>
</gene>
<sequence length="61" mass="7029">MTEYVDWRDERANDAIQMPKRLVCPETGRTFGIREWTARIAVGELVSIKTELIVSMDEGDE</sequence>
<evidence type="ECO:0000313" key="2">
    <source>
        <dbReference type="EMBL" id="QDV87000.1"/>
    </source>
</evidence>
<evidence type="ECO:0000313" key="3">
    <source>
        <dbReference type="Proteomes" id="UP000318081"/>
    </source>
</evidence>
<proteinExistence type="predicted"/>
<dbReference type="Proteomes" id="UP000318081">
    <property type="component" value="Chromosome"/>
</dbReference>
<protein>
    <submittedName>
        <fullName evidence="2">Uncharacterized protein</fullName>
    </submittedName>
</protein>
<organism evidence="2 3">
    <name type="scientific">Stieleria magnilauensis</name>
    <dbReference type="NCBI Taxonomy" id="2527963"/>
    <lineage>
        <taxon>Bacteria</taxon>
        <taxon>Pseudomonadati</taxon>
        <taxon>Planctomycetota</taxon>
        <taxon>Planctomycetia</taxon>
        <taxon>Pirellulales</taxon>
        <taxon>Pirellulaceae</taxon>
        <taxon>Stieleria</taxon>
    </lineage>
</organism>
<evidence type="ECO:0000313" key="1">
    <source>
        <dbReference type="EMBL" id="QDV86922.1"/>
    </source>
</evidence>
<dbReference type="EMBL" id="CP036432">
    <property type="protein sequence ID" value="QDV87000.1"/>
    <property type="molecule type" value="Genomic_DNA"/>
</dbReference>
<keyword evidence="3" id="KW-1185">Reference proteome</keyword>
<dbReference type="EMBL" id="CP036432">
    <property type="protein sequence ID" value="QDV86922.1"/>
    <property type="molecule type" value="Genomic_DNA"/>
</dbReference>
<name>A0ABX5XY95_9BACT</name>
<accession>A0ABX5XY95</accession>